<dbReference type="EMBL" id="FWZX01000025">
    <property type="protein sequence ID" value="SMF64640.1"/>
    <property type="molecule type" value="Genomic_DNA"/>
</dbReference>
<keyword evidence="5" id="KW-1185">Reference proteome</keyword>
<evidence type="ECO:0000313" key="4">
    <source>
        <dbReference type="EMBL" id="SMF64640.1"/>
    </source>
</evidence>
<dbReference type="RefSeq" id="WP_085125230.1">
    <property type="nucleotide sequence ID" value="NZ_FWZX01000025.1"/>
</dbReference>
<dbReference type="AlphaFoldDB" id="A0A1Y6CIG5"/>
<keyword evidence="3" id="KW-0231">Viral genome packaging</keyword>
<keyword evidence="2" id="KW-1188">Viral release from host cell</keyword>
<proteinExistence type="predicted"/>
<dbReference type="Pfam" id="PF12236">
    <property type="entry name" value="Head-tail_con"/>
    <property type="match status" value="1"/>
</dbReference>
<protein>
    <submittedName>
        <fullName evidence="4">Bacteriophage head to tail connecting protein</fullName>
    </submittedName>
</protein>
<accession>A0A1Y6CIG5</accession>
<gene>
    <name evidence="4" type="ORF">SAMN05428998_12573</name>
</gene>
<reference evidence="4 5" key="1">
    <citation type="submission" date="2017-04" db="EMBL/GenBank/DDBJ databases">
        <authorList>
            <person name="Afonso C.L."/>
            <person name="Miller P.J."/>
            <person name="Scott M.A."/>
            <person name="Spackman E."/>
            <person name="Goraichik I."/>
            <person name="Dimitrov K.M."/>
            <person name="Suarez D.L."/>
            <person name="Swayne D.E."/>
        </authorList>
    </citation>
    <scope>NUCLEOTIDE SEQUENCE [LARGE SCALE GENOMIC DNA]</scope>
    <source>
        <strain evidence="4 5">USBA 355</strain>
    </source>
</reference>
<evidence type="ECO:0000256" key="2">
    <source>
        <dbReference type="ARBA" id="ARBA00022612"/>
    </source>
</evidence>
<dbReference type="Proteomes" id="UP000192917">
    <property type="component" value="Unassembled WGS sequence"/>
</dbReference>
<evidence type="ECO:0000256" key="3">
    <source>
        <dbReference type="ARBA" id="ARBA00023219"/>
    </source>
</evidence>
<evidence type="ECO:0000313" key="5">
    <source>
        <dbReference type="Proteomes" id="UP000192917"/>
    </source>
</evidence>
<dbReference type="STRING" id="560819.SAMN05428998_12573"/>
<sequence length="563" mass="62108">MRTLRQHVESRLEALRQERSSWMPHWSELSEHLLPRRGRFLGGEGGARPNQGGKRNGRIVNGTATIALRTLQSGLSAGVTSPARPWFKLATPDPELAEWQPVKLWLERVETLMQAVFDRSNLYPVLQAQYEELGCFGTAVLAVFEDRDDVIRVRGFTAGEYMIAQDHKGRVETFYREYAMTVAQLVEQFGLEAVSGTVRGLWDRGGYDQWVEVVHAIEPNRPLDGVALEADKPWRSLYFEKGQTGGGAAGKALAERGFEEFPLMAPRWHLMSGDIYGRSPAMDALGDVKQLQNEERRKAEAIEKLVRPPMIAPTSLQKRAASILPGSITYVDVQQGQAGFRPAYQFDPQIQPLMLDIEKLESRINRAFYADLFLMMVESDRRQITATEVAERHEEKLLALGPVLERLHKDLLRPLIDRSFAILARAELLPPAPPELQGGELEVAFVSLLAQAQKAVDSGSIERFAGFVGRLAQANPEALDKLDFDQAVELYGARLSVPPSLIRGAEAVAALRAGRARQQQLAQAGQAVELAGRAAEGVKALGETPTGGETLLSGLLQAAGGRP</sequence>
<evidence type="ECO:0000256" key="1">
    <source>
        <dbReference type="ARBA" id="ARBA00004328"/>
    </source>
</evidence>
<name>A0A1Y6CIG5_9PROT</name>
<organism evidence="4 5">
    <name type="scientific">Tistlia consotensis USBA 355</name>
    <dbReference type="NCBI Taxonomy" id="560819"/>
    <lineage>
        <taxon>Bacteria</taxon>
        <taxon>Pseudomonadati</taxon>
        <taxon>Pseudomonadota</taxon>
        <taxon>Alphaproteobacteria</taxon>
        <taxon>Rhodospirillales</taxon>
        <taxon>Rhodovibrionaceae</taxon>
        <taxon>Tistlia</taxon>
    </lineage>
</organism>
<dbReference type="InterPro" id="IPR020991">
    <property type="entry name" value="Connector_podovirus"/>
</dbReference>
<comment type="subcellular location">
    <subcellularLocation>
        <location evidence="1">Virion</location>
    </subcellularLocation>
</comment>